<keyword evidence="1" id="KW-0472">Membrane</keyword>
<dbReference type="Proteomes" id="UP001164746">
    <property type="component" value="Chromosome 5"/>
</dbReference>
<sequence length="583" mass="64779">VVADVAVVVVGVYIIIVVVVVVVVVAVGGEANVCGNLAYLKPAFQWRNVTFVFKPDNYQSELTPILKFGRPNSQLNAYITAPTNKVYHIVFNTSADSTNYHNTYFLVSYGQCVSNWELLQLEALSDCGFLYIRTKVITAGGTVELGYFPTKAVLNTKVSYVRQWYNATSSSDMQLSDVRFSEREDPNWEFVLTIQNVNRWMTGNYSVRCTEGRTDRNTWPHGNKFTNPVEIALIVPSGKPSLHSYKHTSECEDCLVGIDGKDLGNHIYCHTIGGTVPTIYVGESNVTVHYVSNDKYRPSTYVASEDDHMKVVTCSVFNAAMPAPLYTSSKLYVAVEPEKAVLNVPELKEGDPANITCTSKGGRPSSTLSLMLNATNISSIASTTTNYNEDLRIYTTQIDPPSEIFLEEPDIPTKLQNIYHLVYTCRVKDFNDDCSLQWTSDNPSLLKNKNPEKNTSVKSIMSILNVSVTKEDFGNVLVCSAVCSSFQRNVETNETSPGNEDITYAQVAKPPTKRTPEKTRLAPTQATTNDTLIYADLDIEHLEESSKAVADKKQSTDSEPVEYVEINFAARAQISESENIYQN</sequence>
<evidence type="ECO:0000313" key="3">
    <source>
        <dbReference type="EMBL" id="WAR06521.1"/>
    </source>
</evidence>
<dbReference type="SUPFAM" id="SSF48726">
    <property type="entry name" value="Immunoglobulin"/>
    <property type="match status" value="1"/>
</dbReference>
<evidence type="ECO:0000259" key="2">
    <source>
        <dbReference type="PROSITE" id="PS50835"/>
    </source>
</evidence>
<evidence type="ECO:0000313" key="4">
    <source>
        <dbReference type="Proteomes" id="UP001164746"/>
    </source>
</evidence>
<dbReference type="EMBL" id="CP111016">
    <property type="protein sequence ID" value="WAR06521.1"/>
    <property type="molecule type" value="Genomic_DNA"/>
</dbReference>
<dbReference type="InterPro" id="IPR013783">
    <property type="entry name" value="Ig-like_fold"/>
</dbReference>
<protein>
    <recommendedName>
        <fullName evidence="2">Ig-like domain-containing protein</fullName>
    </recommendedName>
</protein>
<gene>
    <name evidence="3" type="ORF">MAR_021890</name>
</gene>
<evidence type="ECO:0000256" key="1">
    <source>
        <dbReference type="SAM" id="Phobius"/>
    </source>
</evidence>
<proteinExistence type="predicted"/>
<feature type="transmembrane region" description="Helical" evidence="1">
    <location>
        <begin position="6"/>
        <end position="27"/>
    </location>
</feature>
<keyword evidence="4" id="KW-1185">Reference proteome</keyword>
<accession>A0ABY7EH87</accession>
<feature type="domain" description="Ig-like" evidence="2">
    <location>
        <begin position="401"/>
        <end position="491"/>
    </location>
</feature>
<organism evidence="3 4">
    <name type="scientific">Mya arenaria</name>
    <name type="common">Soft-shell clam</name>
    <dbReference type="NCBI Taxonomy" id="6604"/>
    <lineage>
        <taxon>Eukaryota</taxon>
        <taxon>Metazoa</taxon>
        <taxon>Spiralia</taxon>
        <taxon>Lophotrochozoa</taxon>
        <taxon>Mollusca</taxon>
        <taxon>Bivalvia</taxon>
        <taxon>Autobranchia</taxon>
        <taxon>Heteroconchia</taxon>
        <taxon>Euheterodonta</taxon>
        <taxon>Imparidentia</taxon>
        <taxon>Neoheterodontei</taxon>
        <taxon>Myida</taxon>
        <taxon>Myoidea</taxon>
        <taxon>Myidae</taxon>
        <taxon>Mya</taxon>
    </lineage>
</organism>
<dbReference type="InterPro" id="IPR036179">
    <property type="entry name" value="Ig-like_dom_sf"/>
</dbReference>
<keyword evidence="1" id="KW-0812">Transmembrane</keyword>
<dbReference type="PROSITE" id="PS50835">
    <property type="entry name" value="IG_LIKE"/>
    <property type="match status" value="1"/>
</dbReference>
<dbReference type="Gene3D" id="2.60.40.10">
    <property type="entry name" value="Immunoglobulins"/>
    <property type="match status" value="1"/>
</dbReference>
<dbReference type="InterPro" id="IPR007110">
    <property type="entry name" value="Ig-like_dom"/>
</dbReference>
<name>A0ABY7EH87_MYAAR</name>
<keyword evidence="1" id="KW-1133">Transmembrane helix</keyword>
<feature type="non-terminal residue" evidence="3">
    <location>
        <position position="583"/>
    </location>
</feature>
<reference evidence="3" key="1">
    <citation type="submission" date="2022-11" db="EMBL/GenBank/DDBJ databases">
        <title>Centuries of genome instability and evolution in soft-shell clam transmissible cancer (bioRxiv).</title>
        <authorList>
            <person name="Hart S.F.M."/>
            <person name="Yonemitsu M.A."/>
            <person name="Giersch R.M."/>
            <person name="Beal B.F."/>
            <person name="Arriagada G."/>
            <person name="Davis B.W."/>
            <person name="Ostrander E.A."/>
            <person name="Goff S.P."/>
            <person name="Metzger M.J."/>
        </authorList>
    </citation>
    <scope>NUCLEOTIDE SEQUENCE</scope>
    <source>
        <strain evidence="3">MELC-2E11</strain>
        <tissue evidence="3">Siphon/mantle</tissue>
    </source>
</reference>